<dbReference type="InterPro" id="IPR037523">
    <property type="entry name" value="VOC_core"/>
</dbReference>
<dbReference type="Gene3D" id="3.10.180.10">
    <property type="entry name" value="2,3-Dihydroxybiphenyl 1,2-Dioxygenase, domain 1"/>
    <property type="match status" value="1"/>
</dbReference>
<gene>
    <name evidence="2" type="ORF">F6W96_13290</name>
</gene>
<dbReference type="InterPro" id="IPR004360">
    <property type="entry name" value="Glyas_Fos-R_dOase_dom"/>
</dbReference>
<accession>A0A6G9Z178</accession>
<dbReference type="Proteomes" id="UP000500953">
    <property type="component" value="Chromosome"/>
</dbReference>
<protein>
    <submittedName>
        <fullName evidence="2">VOC family protein</fullName>
    </submittedName>
</protein>
<feature type="domain" description="VOC" evidence="1">
    <location>
        <begin position="4"/>
        <end position="124"/>
    </location>
</feature>
<dbReference type="Pfam" id="PF00903">
    <property type="entry name" value="Glyoxalase"/>
    <property type="match status" value="1"/>
</dbReference>
<dbReference type="AlphaFoldDB" id="A0A6G9Z178"/>
<proteinExistence type="predicted"/>
<name>A0A6G9Z178_9NOCA</name>
<evidence type="ECO:0000259" key="1">
    <source>
        <dbReference type="PROSITE" id="PS51819"/>
    </source>
</evidence>
<dbReference type="RefSeq" id="WP_167486416.1">
    <property type="nucleotide sequence ID" value="NZ_CP046173.1"/>
</dbReference>
<reference evidence="2 3" key="1">
    <citation type="journal article" date="2019" name="ACS Chem. Biol.">
        <title>Identification and Mobilization of a Cryptic Antibiotic Biosynthesis Gene Locus from a Human-Pathogenic Nocardia Isolate.</title>
        <authorList>
            <person name="Herisse M."/>
            <person name="Ishida K."/>
            <person name="Porter J.L."/>
            <person name="Howden B."/>
            <person name="Hertweck C."/>
            <person name="Stinear T.P."/>
            <person name="Pidot S.J."/>
        </authorList>
    </citation>
    <scope>NUCLEOTIDE SEQUENCE [LARGE SCALE GENOMIC DNA]</scope>
    <source>
        <strain evidence="2 3">AUSMDU00012715</strain>
    </source>
</reference>
<dbReference type="SUPFAM" id="SSF54593">
    <property type="entry name" value="Glyoxalase/Bleomycin resistance protein/Dihydroxybiphenyl dioxygenase"/>
    <property type="match status" value="1"/>
</dbReference>
<dbReference type="EMBL" id="CP046173">
    <property type="protein sequence ID" value="QIS19117.1"/>
    <property type="molecule type" value="Genomic_DNA"/>
</dbReference>
<sequence length="133" mass="14634">MSVQLNHTIVYCRDNRKSAEFLADILGLTAGEQLGPFVPVALANGVTLDFATVGPEVAEITAQHYAFLVTEDEFDAAFARIRDRGLPFWADPHKQRPGEINQNDDGRGVYFPDPDGHHLELLTIPYGGWPAAT</sequence>
<evidence type="ECO:0000313" key="2">
    <source>
        <dbReference type="EMBL" id="QIS19117.1"/>
    </source>
</evidence>
<dbReference type="CDD" id="cd08351">
    <property type="entry name" value="ChaP_like"/>
    <property type="match status" value="1"/>
</dbReference>
<evidence type="ECO:0000313" key="3">
    <source>
        <dbReference type="Proteomes" id="UP000500953"/>
    </source>
</evidence>
<dbReference type="PROSITE" id="PS51819">
    <property type="entry name" value="VOC"/>
    <property type="match status" value="1"/>
</dbReference>
<dbReference type="InterPro" id="IPR029068">
    <property type="entry name" value="Glyas_Bleomycin-R_OHBP_Dase"/>
</dbReference>
<organism evidence="2 3">
    <name type="scientific">Nocardia terpenica</name>
    <dbReference type="NCBI Taxonomy" id="455432"/>
    <lineage>
        <taxon>Bacteria</taxon>
        <taxon>Bacillati</taxon>
        <taxon>Actinomycetota</taxon>
        <taxon>Actinomycetes</taxon>
        <taxon>Mycobacteriales</taxon>
        <taxon>Nocardiaceae</taxon>
        <taxon>Nocardia</taxon>
    </lineage>
</organism>